<evidence type="ECO:0000256" key="3">
    <source>
        <dbReference type="ARBA" id="ARBA00022502"/>
    </source>
</evidence>
<dbReference type="GO" id="GO:0016020">
    <property type="term" value="C:membrane"/>
    <property type="evidence" value="ECO:0007669"/>
    <property type="project" value="GOC"/>
</dbReference>
<evidence type="ECO:0000313" key="11">
    <source>
        <dbReference type="EMBL" id="RDS85433.1"/>
    </source>
</evidence>
<feature type="transmembrane region" description="Helical" evidence="10">
    <location>
        <begin position="303"/>
        <end position="320"/>
    </location>
</feature>
<dbReference type="AlphaFoldDB" id="A0A370XAH6"/>
<evidence type="ECO:0008006" key="13">
    <source>
        <dbReference type="Google" id="ProtNLM"/>
    </source>
</evidence>
<gene>
    <name evidence="11" type="ORF">DWU99_07930</name>
</gene>
<feature type="transmembrane region" description="Helical" evidence="10">
    <location>
        <begin position="207"/>
        <end position="228"/>
    </location>
</feature>
<evidence type="ECO:0000256" key="2">
    <source>
        <dbReference type="ARBA" id="ARBA00004687"/>
    </source>
</evidence>
<dbReference type="InterPro" id="IPR007315">
    <property type="entry name" value="PIG-V/Gpi18"/>
</dbReference>
<dbReference type="UniPathway" id="UPA00196"/>
<dbReference type="PANTHER" id="PTHR12468">
    <property type="entry name" value="GPI MANNOSYLTRANSFERASE 2"/>
    <property type="match status" value="1"/>
</dbReference>
<accession>A0A370XAH6</accession>
<organism evidence="11 12">
    <name type="scientific">Dyella psychrodurans</name>
    <dbReference type="NCBI Taxonomy" id="1927960"/>
    <lineage>
        <taxon>Bacteria</taxon>
        <taxon>Pseudomonadati</taxon>
        <taxon>Pseudomonadota</taxon>
        <taxon>Gammaproteobacteria</taxon>
        <taxon>Lysobacterales</taxon>
        <taxon>Rhodanobacteraceae</taxon>
        <taxon>Dyella</taxon>
    </lineage>
</organism>
<dbReference type="PANTHER" id="PTHR12468:SF2">
    <property type="entry name" value="GPI MANNOSYLTRANSFERASE 2"/>
    <property type="match status" value="1"/>
</dbReference>
<keyword evidence="4" id="KW-0328">Glycosyltransferase</keyword>
<keyword evidence="5" id="KW-0808">Transferase</keyword>
<comment type="subcellular location">
    <subcellularLocation>
        <location evidence="1">Endoplasmic reticulum membrane</location>
        <topology evidence="1">Multi-pass membrane protein</topology>
    </subcellularLocation>
</comment>
<keyword evidence="3" id="KW-0337">GPI-anchor biosynthesis</keyword>
<feature type="transmembrane region" description="Helical" evidence="10">
    <location>
        <begin position="184"/>
        <end position="201"/>
    </location>
</feature>
<feature type="transmembrane region" description="Helical" evidence="10">
    <location>
        <begin position="371"/>
        <end position="396"/>
    </location>
</feature>
<feature type="transmembrane region" description="Helical" evidence="10">
    <location>
        <begin position="240"/>
        <end position="258"/>
    </location>
</feature>
<dbReference type="GO" id="GO:0006506">
    <property type="term" value="P:GPI anchor biosynthetic process"/>
    <property type="evidence" value="ECO:0007669"/>
    <property type="project" value="UniProtKB-UniPathway"/>
</dbReference>
<dbReference type="GO" id="GO:0031501">
    <property type="term" value="C:mannosyltransferase complex"/>
    <property type="evidence" value="ECO:0007669"/>
    <property type="project" value="TreeGrafter"/>
</dbReference>
<evidence type="ECO:0000256" key="1">
    <source>
        <dbReference type="ARBA" id="ARBA00004477"/>
    </source>
</evidence>
<evidence type="ECO:0000313" key="12">
    <source>
        <dbReference type="Proteomes" id="UP000255334"/>
    </source>
</evidence>
<proteinExistence type="predicted"/>
<dbReference type="Proteomes" id="UP000255334">
    <property type="component" value="Unassembled WGS sequence"/>
</dbReference>
<dbReference type="EMBL" id="QRBF01000002">
    <property type="protein sequence ID" value="RDS85433.1"/>
    <property type="molecule type" value="Genomic_DNA"/>
</dbReference>
<evidence type="ECO:0000256" key="4">
    <source>
        <dbReference type="ARBA" id="ARBA00022676"/>
    </source>
</evidence>
<feature type="transmembrane region" description="Helical" evidence="10">
    <location>
        <begin position="27"/>
        <end position="48"/>
    </location>
</feature>
<name>A0A370XAH6_9GAMM</name>
<keyword evidence="7" id="KW-0256">Endoplasmic reticulum</keyword>
<comment type="pathway">
    <text evidence="2">Glycolipid biosynthesis; glycosylphosphatidylinositol-anchor biosynthesis.</text>
</comment>
<evidence type="ECO:0000256" key="6">
    <source>
        <dbReference type="ARBA" id="ARBA00022692"/>
    </source>
</evidence>
<evidence type="ECO:0000256" key="7">
    <source>
        <dbReference type="ARBA" id="ARBA00022824"/>
    </source>
</evidence>
<feature type="transmembrane region" description="Helical" evidence="10">
    <location>
        <begin position="128"/>
        <end position="150"/>
    </location>
</feature>
<sequence>MDQSDLRVSSPRWPSLRLHIPMGLRRTVVPFLLSRLVIVLILAIVPLIQHIPASQWLRDDSIVIKLNGKAVAEGLRDVALGNDGAWYLGIAKNGYEHRPFSATQQANWAFFPLHPLLWRIMAKVTGEWLWSGILMVNLLTLAGWSMLWTLAEKLTQSMEQADDAVLFAAFWPTSYFMMLPQTEALFFSLVMITFLSAYYQRWWLAGLAGMFAGTARLNGAFLLPSVVLRWFHGERKPHDLLKLLPMAGGIGAFMFYLWTITGDPFAFKDIQIAWGREFTAPWTALLDYVHRPFRIATPWNPKLLNFLVTVTGIASIVTCWRRGWRGLATFTALTILAPLSTGTLMSMTRYVGIAPGVYLALSVWTSRHKRFGQLCLAVFVVSMTLLCISFAAGINLGGA</sequence>
<dbReference type="GO" id="GO:0000009">
    <property type="term" value="F:alpha-1,6-mannosyltransferase activity"/>
    <property type="evidence" value="ECO:0007669"/>
    <property type="project" value="InterPro"/>
</dbReference>
<evidence type="ECO:0000256" key="8">
    <source>
        <dbReference type="ARBA" id="ARBA00022989"/>
    </source>
</evidence>
<evidence type="ECO:0000256" key="10">
    <source>
        <dbReference type="SAM" id="Phobius"/>
    </source>
</evidence>
<reference evidence="11 12" key="1">
    <citation type="submission" date="2018-07" db="EMBL/GenBank/DDBJ databases">
        <title>Dyella monticola sp. nov. and Dyella psychrodurans sp. nov. isolated from monsoon evergreen broad-leaved forest soil of Dinghu Mountain, China.</title>
        <authorList>
            <person name="Gao Z."/>
            <person name="Qiu L."/>
        </authorList>
    </citation>
    <scope>NUCLEOTIDE SEQUENCE [LARGE SCALE GENOMIC DNA]</scope>
    <source>
        <strain evidence="11 12">4MSK11</strain>
    </source>
</reference>
<keyword evidence="9 10" id="KW-0472">Membrane</keyword>
<feature type="transmembrane region" description="Helical" evidence="10">
    <location>
        <begin position="327"/>
        <end position="351"/>
    </location>
</feature>
<evidence type="ECO:0000256" key="5">
    <source>
        <dbReference type="ARBA" id="ARBA00022679"/>
    </source>
</evidence>
<dbReference type="GO" id="GO:0004376">
    <property type="term" value="F:GPI mannosyltransferase activity"/>
    <property type="evidence" value="ECO:0007669"/>
    <property type="project" value="InterPro"/>
</dbReference>
<keyword evidence="6 10" id="KW-0812">Transmembrane</keyword>
<keyword evidence="12" id="KW-1185">Reference proteome</keyword>
<evidence type="ECO:0000256" key="9">
    <source>
        <dbReference type="ARBA" id="ARBA00023136"/>
    </source>
</evidence>
<protein>
    <recommendedName>
        <fullName evidence="13">Glycosyltransferase RgtA/B/C/D-like domain-containing protein</fullName>
    </recommendedName>
</protein>
<keyword evidence="8 10" id="KW-1133">Transmembrane helix</keyword>
<comment type="caution">
    <text evidence="11">The sequence shown here is derived from an EMBL/GenBank/DDBJ whole genome shotgun (WGS) entry which is preliminary data.</text>
</comment>